<dbReference type="AlphaFoldDB" id="D7E9P1"/>
<organism evidence="3 4">
    <name type="scientific">Methanohalobium evestigatum (strain ATCC BAA-1072 / DSM 3721 / NBRC 107634 / OCM 161 / Z-7303)</name>
    <dbReference type="NCBI Taxonomy" id="644295"/>
    <lineage>
        <taxon>Archaea</taxon>
        <taxon>Methanobacteriati</taxon>
        <taxon>Methanobacteriota</taxon>
        <taxon>Stenosarchaea group</taxon>
        <taxon>Methanomicrobia</taxon>
        <taxon>Methanosarcinales</taxon>
        <taxon>Methanosarcinaceae</taxon>
        <taxon>Methanohalobium</taxon>
    </lineage>
</organism>
<proteinExistence type="predicted"/>
<evidence type="ECO:0000313" key="3">
    <source>
        <dbReference type="EMBL" id="ADI74313.1"/>
    </source>
</evidence>
<protein>
    <recommendedName>
        <fullName evidence="2">LTD domain-containing protein</fullName>
    </recommendedName>
</protein>
<dbReference type="PROSITE" id="PS51841">
    <property type="entry name" value="LTD"/>
    <property type="match status" value="1"/>
</dbReference>
<dbReference type="STRING" id="644295.Metev_1460"/>
<feature type="domain" description="LTD" evidence="2">
    <location>
        <begin position="54"/>
        <end position="173"/>
    </location>
</feature>
<reference evidence="3 4" key="1">
    <citation type="submission" date="2010-06" db="EMBL/GenBank/DDBJ databases">
        <title>Complete sequence chromosome of Methanohalobium evestigatum Z-7303.</title>
        <authorList>
            <consortium name="US DOE Joint Genome Institute"/>
            <person name="Lucas S."/>
            <person name="Copeland A."/>
            <person name="Lapidus A."/>
            <person name="Cheng J.-F."/>
            <person name="Bruce D."/>
            <person name="Goodwin L."/>
            <person name="Pitluck S."/>
            <person name="Saunders E."/>
            <person name="Detter J.C."/>
            <person name="Han C."/>
            <person name="Tapia R."/>
            <person name="Land M."/>
            <person name="Hauser L."/>
            <person name="Kyrpides N."/>
            <person name="Mikhailova N."/>
            <person name="Sieprawska-Lupa M."/>
            <person name="Whitman W.B."/>
            <person name="Anderson I."/>
            <person name="Woyke T."/>
        </authorList>
    </citation>
    <scope>NUCLEOTIDE SEQUENCE [LARGE SCALE GENOMIC DNA]</scope>
    <source>
        <strain evidence="4">ATCC BAA-1072 / DSM 3721 / NBRC 107634 / OCM 161 / Z-7303</strain>
    </source>
</reference>
<gene>
    <name evidence="3" type="ordered locus">Metev_1460</name>
</gene>
<dbReference type="KEGG" id="mev:Metev_1460"/>
<dbReference type="RefSeq" id="WP_013194878.1">
    <property type="nucleotide sequence ID" value="NC_014253.1"/>
</dbReference>
<keyword evidence="1" id="KW-0472">Membrane</keyword>
<dbReference type="Pfam" id="PF00932">
    <property type="entry name" value="LTD"/>
    <property type="match status" value="1"/>
</dbReference>
<dbReference type="Gene3D" id="2.60.40.1260">
    <property type="entry name" value="Lamin Tail domain"/>
    <property type="match status" value="1"/>
</dbReference>
<accession>D7E9P1</accession>
<dbReference type="HOGENOM" id="CLU_1544201_0_0_2"/>
<dbReference type="GeneID" id="9347099"/>
<keyword evidence="1" id="KW-1133">Transmembrane helix</keyword>
<dbReference type="InterPro" id="IPR001322">
    <property type="entry name" value="Lamin_tail_dom"/>
</dbReference>
<dbReference type="OrthoDB" id="3327at2157"/>
<evidence type="ECO:0000313" key="4">
    <source>
        <dbReference type="Proteomes" id="UP000000391"/>
    </source>
</evidence>
<dbReference type="InterPro" id="IPR036415">
    <property type="entry name" value="Lamin_tail_dom_sf"/>
</dbReference>
<dbReference type="SUPFAM" id="SSF74853">
    <property type="entry name" value="Lamin A/C globular tail domain"/>
    <property type="match status" value="1"/>
</dbReference>
<keyword evidence="1" id="KW-0812">Transmembrane</keyword>
<dbReference type="EMBL" id="CP002069">
    <property type="protein sequence ID" value="ADI74313.1"/>
    <property type="molecule type" value="Genomic_DNA"/>
</dbReference>
<name>D7E9P1_METEZ</name>
<keyword evidence="4" id="KW-1185">Reference proteome</keyword>
<sequence length="173" mass="18989" precursor="true">MLGDKTAASPVVGIVIMFILTVTMAATVVTIAFGFAEPLPKNPFFESGNPGIRESGNPGIRESGNPGIYINEFKLGADNNPNKEWVSIKNSKKSAVNLKNWIIKDYEQIYNYSYKLNSFNLGTGETVTVHTGKGTNTSSDIYLGLDKCIWNNTGDKVYLYNSNGNLVDTQKEH</sequence>
<feature type="transmembrane region" description="Helical" evidence="1">
    <location>
        <begin position="12"/>
        <end position="36"/>
    </location>
</feature>
<evidence type="ECO:0000256" key="1">
    <source>
        <dbReference type="SAM" id="Phobius"/>
    </source>
</evidence>
<dbReference type="Proteomes" id="UP000000391">
    <property type="component" value="Chromosome"/>
</dbReference>
<evidence type="ECO:0000259" key="2">
    <source>
        <dbReference type="PROSITE" id="PS51841"/>
    </source>
</evidence>